<keyword evidence="2" id="KW-1185">Reference proteome</keyword>
<dbReference type="EMBL" id="JAJAPX010000002">
    <property type="protein sequence ID" value="MCB4808175.1"/>
    <property type="molecule type" value="Genomic_DNA"/>
</dbReference>
<accession>A0A9X1L4K5</accession>
<gene>
    <name evidence="1" type="ORF">LG651_07900</name>
</gene>
<evidence type="ECO:0000313" key="2">
    <source>
        <dbReference type="Proteomes" id="UP001139286"/>
    </source>
</evidence>
<reference evidence="1" key="1">
    <citation type="submission" date="2021-10" db="EMBL/GenBank/DDBJ databases">
        <title>Tamlana sargassums sp. nov., and Tamlana laminarinivorans sp. nov., two new bacteria isolated from the brown alga.</title>
        <authorList>
            <person name="Li J."/>
        </authorList>
    </citation>
    <scope>NUCLEOTIDE SEQUENCE</scope>
    <source>
        <strain evidence="1">62-3</strain>
    </source>
</reference>
<sequence>MKLFNPSENKRFLIVFVFSLIMQFTYAQSVFVVDNNQGASTGYTSVQAAINDAQAGDIIYLQPSPNNYGDIQMTKPLHIYGIGYNPELNNGVNSQVSNIFFRYADASNSKISGLNINGIYLDNTTFPNHNVVITNNRIVFINGNSTTNRANNVIVSGNFFYHNSIQFINNHNSQNWIISHNTFNRESTYFDYHLFYNFNSSTVFSNNIILSRQNGNTNGSIRIFSACSGASISNNIFIFTGTDLANFNLGSNSGLQYKNNLTYSYNTTLDALTGTDNLNNTDPQFVAFNPNTSLNSTANDFHIQTGSAAKNAGADGNDLGVFNGGFPFNLRGYPTELPYLTDFVIHNNIITPGETLNVNIKANANISN</sequence>
<dbReference type="AlphaFoldDB" id="A0A9X1L4K5"/>
<proteinExistence type="predicted"/>
<dbReference type="RefSeq" id="WP_226695585.1">
    <property type="nucleotide sequence ID" value="NZ_JAJAPX010000002.1"/>
</dbReference>
<protein>
    <submittedName>
        <fullName evidence="1">Uncharacterized protein</fullName>
    </submittedName>
</protein>
<dbReference type="SUPFAM" id="SSF51126">
    <property type="entry name" value="Pectin lyase-like"/>
    <property type="match status" value="1"/>
</dbReference>
<comment type="caution">
    <text evidence="1">The sequence shown here is derived from an EMBL/GenBank/DDBJ whole genome shotgun (WGS) entry which is preliminary data.</text>
</comment>
<dbReference type="InterPro" id="IPR011050">
    <property type="entry name" value="Pectin_lyase_fold/virulence"/>
</dbReference>
<dbReference type="Proteomes" id="UP001139286">
    <property type="component" value="Unassembled WGS sequence"/>
</dbReference>
<evidence type="ECO:0000313" key="1">
    <source>
        <dbReference type="EMBL" id="MCB4808175.1"/>
    </source>
</evidence>
<dbReference type="Gene3D" id="2.160.20.10">
    <property type="entry name" value="Single-stranded right-handed beta-helix, Pectin lyase-like"/>
    <property type="match status" value="1"/>
</dbReference>
<organism evidence="1 2">
    <name type="scientific">Neotamlana sargassicola</name>
    <dbReference type="NCBI Taxonomy" id="2883125"/>
    <lineage>
        <taxon>Bacteria</taxon>
        <taxon>Pseudomonadati</taxon>
        <taxon>Bacteroidota</taxon>
        <taxon>Flavobacteriia</taxon>
        <taxon>Flavobacteriales</taxon>
        <taxon>Flavobacteriaceae</taxon>
        <taxon>Neotamlana</taxon>
    </lineage>
</organism>
<name>A0A9X1L4K5_9FLAO</name>
<dbReference type="InterPro" id="IPR012334">
    <property type="entry name" value="Pectin_lyas_fold"/>
</dbReference>